<feature type="compositionally biased region" description="Pro residues" evidence="1">
    <location>
        <begin position="390"/>
        <end position="399"/>
    </location>
</feature>
<dbReference type="GO" id="GO:1903599">
    <property type="term" value="P:positive regulation of autophagy of mitochondrion"/>
    <property type="evidence" value="ECO:0007669"/>
    <property type="project" value="TreeGrafter"/>
</dbReference>
<feature type="compositionally biased region" description="Pro residues" evidence="1">
    <location>
        <begin position="431"/>
        <end position="446"/>
    </location>
</feature>
<dbReference type="InterPro" id="IPR001810">
    <property type="entry name" value="F-box_dom"/>
</dbReference>
<dbReference type="Proteomes" id="UP001292094">
    <property type="component" value="Unassembled WGS sequence"/>
</dbReference>
<feature type="domain" description="F-box" evidence="2">
    <location>
        <begin position="278"/>
        <end position="324"/>
    </location>
</feature>
<evidence type="ECO:0000256" key="1">
    <source>
        <dbReference type="SAM" id="MobiDB-lite"/>
    </source>
</evidence>
<feature type="region of interest" description="Disordered" evidence="1">
    <location>
        <begin position="425"/>
        <end position="481"/>
    </location>
</feature>
<gene>
    <name evidence="3" type="ORF">Pmani_029373</name>
</gene>
<feature type="region of interest" description="Disordered" evidence="1">
    <location>
        <begin position="90"/>
        <end position="122"/>
    </location>
</feature>
<comment type="caution">
    <text evidence="3">The sequence shown here is derived from an EMBL/GenBank/DDBJ whole genome shotgun (WGS) entry which is preliminary data.</text>
</comment>
<feature type="compositionally biased region" description="Polar residues" evidence="1">
    <location>
        <begin position="98"/>
        <end position="109"/>
    </location>
</feature>
<evidence type="ECO:0000259" key="2">
    <source>
        <dbReference type="PROSITE" id="PS50181"/>
    </source>
</evidence>
<proteinExistence type="predicted"/>
<dbReference type="SUPFAM" id="SSF81383">
    <property type="entry name" value="F-box domain"/>
    <property type="match status" value="1"/>
</dbReference>
<protein>
    <recommendedName>
        <fullName evidence="2">F-box domain-containing protein</fullName>
    </recommendedName>
</protein>
<feature type="compositionally biased region" description="Basic and acidic residues" evidence="1">
    <location>
        <begin position="110"/>
        <end position="122"/>
    </location>
</feature>
<dbReference type="InterPro" id="IPR047118">
    <property type="entry name" value="Fbxo7"/>
</dbReference>
<dbReference type="Pfam" id="PF12937">
    <property type="entry name" value="F-box-like"/>
    <property type="match status" value="1"/>
</dbReference>
<reference evidence="3" key="1">
    <citation type="submission" date="2023-11" db="EMBL/GenBank/DDBJ databases">
        <title>Genome assemblies of two species of porcelain crab, Petrolisthes cinctipes and Petrolisthes manimaculis (Anomura: Porcellanidae).</title>
        <authorList>
            <person name="Angst P."/>
        </authorList>
    </citation>
    <scope>NUCLEOTIDE SEQUENCE</scope>
    <source>
        <strain evidence="3">PB745_02</strain>
        <tissue evidence="3">Gill</tissue>
    </source>
</reference>
<dbReference type="AlphaFoldDB" id="A0AAE1TUN3"/>
<sequence length="481" mass="54588">MKVRVKYNKTHKFLVTLTDPNPTLANLRQEICRVVETQYKESVREPLDVSLNGTDPLTGADNNSLQSLGVVPGDLLTVLTLPTTGEAEVKMEAKEPQQSKATSSKPSSVDNKRGSERMEERPSLVVEVRDGETPPWLKEKMSEYKPASVSQAINLLLHFTMTECGFQCEGGGSGPPSGWQDRVATFHYNSRAFPVFKCDLVLMTKTGVKQIVACFPEQEDEIDITVNVTMKDYIKDTTQTPITCEDLVNVSQFTKTLKDRLLYPLQISAHQLLGIPAPWHLTGLPDELLIKMARLLDYRDVMALRGTSHRLHSLMDDNKLWMNLYKRDFGDLYDDVKDKTDNQNWKVKYREAVRRRQEWNSLKEEGATFVHPWEMYPGMPPPRGRGYPYPPQPSYPGMPRPRGDNPYPIQPHPVPNPYFDPDSPYFQGDIPPMPGAFPEVPDPLGPLGPLGPFRPSPANPFQPRFMPPRPRNPRGPRFDFF</sequence>
<keyword evidence="4" id="KW-1185">Reference proteome</keyword>
<dbReference type="Gene3D" id="3.40.1000.30">
    <property type="match status" value="1"/>
</dbReference>
<dbReference type="PANTHER" id="PTHR15537:SF2">
    <property type="entry name" value="F-BOX ONLY PROTEIN 7"/>
    <property type="match status" value="1"/>
</dbReference>
<organism evidence="3 4">
    <name type="scientific">Petrolisthes manimaculis</name>
    <dbReference type="NCBI Taxonomy" id="1843537"/>
    <lineage>
        <taxon>Eukaryota</taxon>
        <taxon>Metazoa</taxon>
        <taxon>Ecdysozoa</taxon>
        <taxon>Arthropoda</taxon>
        <taxon>Crustacea</taxon>
        <taxon>Multicrustacea</taxon>
        <taxon>Malacostraca</taxon>
        <taxon>Eumalacostraca</taxon>
        <taxon>Eucarida</taxon>
        <taxon>Decapoda</taxon>
        <taxon>Pleocyemata</taxon>
        <taxon>Anomura</taxon>
        <taxon>Galatheoidea</taxon>
        <taxon>Porcellanidae</taxon>
        <taxon>Petrolisthes</taxon>
    </lineage>
</organism>
<feature type="compositionally biased region" description="Pro residues" evidence="1">
    <location>
        <begin position="452"/>
        <end position="470"/>
    </location>
</feature>
<evidence type="ECO:0000313" key="4">
    <source>
        <dbReference type="Proteomes" id="UP001292094"/>
    </source>
</evidence>
<dbReference type="GO" id="GO:0019901">
    <property type="term" value="F:protein kinase binding"/>
    <property type="evidence" value="ECO:0007669"/>
    <property type="project" value="InterPro"/>
</dbReference>
<feature type="region of interest" description="Disordered" evidence="1">
    <location>
        <begin position="390"/>
        <end position="411"/>
    </location>
</feature>
<evidence type="ECO:0000313" key="3">
    <source>
        <dbReference type="EMBL" id="KAK4298266.1"/>
    </source>
</evidence>
<dbReference type="PANTHER" id="PTHR15537">
    <property type="entry name" value="F-BOX ONLY PROTEIN 7"/>
    <property type="match status" value="1"/>
</dbReference>
<dbReference type="InterPro" id="IPR036047">
    <property type="entry name" value="F-box-like_dom_sf"/>
</dbReference>
<accession>A0AAE1TUN3</accession>
<dbReference type="PROSITE" id="PS50181">
    <property type="entry name" value="FBOX"/>
    <property type="match status" value="1"/>
</dbReference>
<dbReference type="EMBL" id="JAWZYT010003463">
    <property type="protein sequence ID" value="KAK4298266.1"/>
    <property type="molecule type" value="Genomic_DNA"/>
</dbReference>
<name>A0AAE1TUN3_9EUCA</name>
<dbReference type="Gene3D" id="1.20.1280.50">
    <property type="match status" value="1"/>
</dbReference>
<dbReference type="SMART" id="SM00256">
    <property type="entry name" value="FBOX"/>
    <property type="match status" value="1"/>
</dbReference>